<dbReference type="Proteomes" id="UP000054524">
    <property type="component" value="Unassembled WGS sequence"/>
</dbReference>
<organism evidence="1 2">
    <name type="scientific">Nematocida ausubeli (strain ATCC PRA-371 / ERTm2)</name>
    <name type="common">Nematode killer fungus</name>
    <dbReference type="NCBI Taxonomy" id="1913371"/>
    <lineage>
        <taxon>Eukaryota</taxon>
        <taxon>Fungi</taxon>
        <taxon>Fungi incertae sedis</taxon>
        <taxon>Microsporidia</taxon>
        <taxon>Nematocida</taxon>
    </lineage>
</organism>
<name>A0A086J4J2_NEMA1</name>
<evidence type="ECO:0000313" key="1">
    <source>
        <dbReference type="EMBL" id="KFG27060.1"/>
    </source>
</evidence>
<evidence type="ECO:0000313" key="2">
    <source>
        <dbReference type="Proteomes" id="UP000054524"/>
    </source>
</evidence>
<dbReference type="RefSeq" id="XP_052905615.1">
    <property type="nucleotide sequence ID" value="XM_053047790.1"/>
</dbReference>
<keyword evidence="2" id="KW-1185">Reference proteome</keyword>
<accession>A0A086J4J2</accession>
<dbReference type="GeneID" id="77675106"/>
<sequence>MRECVNICFNCFTNALCARLKVFNARKQRMQKIYIMRWESLHLQAGKPVAICPNSVLLYYFSVVCTIVWHTESSEIEMCIFWQNRKEYANFTSLFIPQVLVSFCHLCSRIAFLPILSTPDHCLHQQTYTLWKRQESLQPY</sequence>
<comment type="caution">
    <text evidence="1">The sequence shown here is derived from an EMBL/GenBank/DDBJ whole genome shotgun (WGS) entry which is preliminary data.</text>
</comment>
<dbReference type="AlphaFoldDB" id="A0A086J4J2"/>
<proteinExistence type="predicted"/>
<reference evidence="1 2" key="1">
    <citation type="journal article" date="2014" name="Genome Announc.">
        <title>Genome Sequence of the Microsporidian Species Nematocida sp1 Strain ERTm6 (ATCC PRA-372).</title>
        <authorList>
            <person name="Bakowski M.A."/>
            <person name="Priest M."/>
            <person name="Young S."/>
            <person name="Cuomo C.A."/>
            <person name="Troemel E.R."/>
        </authorList>
    </citation>
    <scope>NUCLEOTIDE SEQUENCE [LARGE SCALE GENOMIC DNA]</scope>
    <source>
        <strain evidence="1 2">ERTm6</strain>
    </source>
</reference>
<dbReference type="HOGENOM" id="CLU_1835668_0_0_1"/>
<gene>
    <name evidence="1" type="ORF">NESG_00133</name>
</gene>
<protein>
    <submittedName>
        <fullName evidence="1">Uncharacterized protein</fullName>
    </submittedName>
</protein>
<dbReference type="EMBL" id="AKIJ01000001">
    <property type="protein sequence ID" value="KFG27060.1"/>
    <property type="molecule type" value="Genomic_DNA"/>
</dbReference>